<dbReference type="Proteomes" id="UP000481288">
    <property type="component" value="Unassembled WGS sequence"/>
</dbReference>
<dbReference type="AlphaFoldDB" id="A0A7D8UK70"/>
<proteinExistence type="predicted"/>
<evidence type="ECO:0000256" key="1">
    <source>
        <dbReference type="SAM" id="MobiDB-lite"/>
    </source>
</evidence>
<feature type="region of interest" description="Disordered" evidence="1">
    <location>
        <begin position="238"/>
        <end position="273"/>
    </location>
</feature>
<feature type="compositionally biased region" description="Basic and acidic residues" evidence="1">
    <location>
        <begin position="183"/>
        <end position="202"/>
    </location>
</feature>
<dbReference type="EMBL" id="QGMG01001842">
    <property type="protein sequence ID" value="TVY42979.1"/>
    <property type="molecule type" value="Genomic_DNA"/>
</dbReference>
<feature type="compositionally biased region" description="Polar residues" evidence="1">
    <location>
        <begin position="107"/>
        <end position="116"/>
    </location>
</feature>
<evidence type="ECO:0008006" key="4">
    <source>
        <dbReference type="Google" id="ProtNLM"/>
    </source>
</evidence>
<evidence type="ECO:0000313" key="2">
    <source>
        <dbReference type="EMBL" id="TVY42979.1"/>
    </source>
</evidence>
<feature type="compositionally biased region" description="Polar residues" evidence="1">
    <location>
        <begin position="203"/>
        <end position="221"/>
    </location>
</feature>
<name>A0A7D8UK70_9HELO</name>
<sequence>MADDMCGPSNALQNFQKHSTVDRTLQQDRLLSRQSPSQGFRSSPGPSAALVDREFDAFQAGHFSPEPQPFHPGAFSHAHPPPQLQQPGPSGWASDFQRLNISPPPQQLNQPFTPQRQDAAGWHQEFARQNNQIQTPTQQSSPFQYSPMRQMGINYNAQSFTPQSQTQSSISAQKQPEAFDDEAFARAFEEAARNEELLRQDTEMVQNSEQEQGQDQEQNAELGQEILINESATRLLSRDSDVLSQQAPIGADQIHDPSSPERSPQQEDTDPDALARTAGQLLNSVQHDSSAKFQNSQFLELMRGLRDREVMVMGDTFVGAEDGAVDADVERAATHPYPSPPPEVST</sequence>
<accession>A0A7D8UK70</accession>
<feature type="compositionally biased region" description="Polar residues" evidence="1">
    <location>
        <begin position="10"/>
        <end position="45"/>
    </location>
</feature>
<organism evidence="2 3">
    <name type="scientific">Lachnellula cervina</name>
    <dbReference type="NCBI Taxonomy" id="1316786"/>
    <lineage>
        <taxon>Eukaryota</taxon>
        <taxon>Fungi</taxon>
        <taxon>Dikarya</taxon>
        <taxon>Ascomycota</taxon>
        <taxon>Pezizomycotina</taxon>
        <taxon>Leotiomycetes</taxon>
        <taxon>Helotiales</taxon>
        <taxon>Lachnaceae</taxon>
        <taxon>Lachnellula</taxon>
    </lineage>
</organism>
<reference evidence="2 3" key="1">
    <citation type="submission" date="2018-05" db="EMBL/GenBank/DDBJ databases">
        <title>Whole genome sequencing for identification of molecular markers to develop diagnostic detection tools for the regulated plant pathogen Lachnellula willkommii.</title>
        <authorList>
            <person name="Giroux E."/>
            <person name="Bilodeau G."/>
        </authorList>
    </citation>
    <scope>NUCLEOTIDE SEQUENCE [LARGE SCALE GENOMIC DNA]</scope>
    <source>
        <strain evidence="2 3">CBS 625.97</strain>
    </source>
</reference>
<feature type="compositionally biased region" description="Polar residues" evidence="1">
    <location>
        <begin position="127"/>
        <end position="144"/>
    </location>
</feature>
<comment type="caution">
    <text evidence="2">The sequence shown here is derived from an EMBL/GenBank/DDBJ whole genome shotgun (WGS) entry which is preliminary data.</text>
</comment>
<protein>
    <recommendedName>
        <fullName evidence="4">Peroxin 20</fullName>
    </recommendedName>
</protein>
<gene>
    <name evidence="2" type="ORF">LCER1_G008884</name>
</gene>
<dbReference type="OrthoDB" id="5407351at2759"/>
<keyword evidence="3" id="KW-1185">Reference proteome</keyword>
<feature type="compositionally biased region" description="Low complexity" evidence="1">
    <location>
        <begin position="158"/>
        <end position="175"/>
    </location>
</feature>
<feature type="region of interest" description="Disordered" evidence="1">
    <location>
        <begin position="1"/>
        <end position="225"/>
    </location>
</feature>
<evidence type="ECO:0000313" key="3">
    <source>
        <dbReference type="Proteomes" id="UP000481288"/>
    </source>
</evidence>